<dbReference type="PROSITE" id="PS50119">
    <property type="entry name" value="ZF_BBOX"/>
    <property type="match status" value="2"/>
</dbReference>
<feature type="domain" description="B box-type" evidence="2">
    <location>
        <begin position="1"/>
        <end position="46"/>
    </location>
</feature>
<feature type="domain" description="B box-type" evidence="2">
    <location>
        <begin position="42"/>
        <end position="87"/>
    </location>
</feature>
<dbReference type="InterPro" id="IPR000315">
    <property type="entry name" value="Znf_B-box"/>
</dbReference>
<dbReference type="ExpressionAtlas" id="A0A178WCM1">
    <property type="expression patterns" value="baseline and differential"/>
</dbReference>
<keyword evidence="1" id="KW-0862">Zinc</keyword>
<evidence type="ECO:0000313" key="4">
    <source>
        <dbReference type="Proteomes" id="UP000078284"/>
    </source>
</evidence>
<dbReference type="SMART" id="SM00336">
    <property type="entry name" value="BBOX"/>
    <property type="match status" value="3"/>
</dbReference>
<sequence>MAQVCHTCRHVTAVIHCVTEALNFCLTCDNLRHHNNIHAGHVRYQLCDNCSMYPSILFCYDDGMVLCQSCYSHHYNCATNGHQTQVVFANMNNQHHDHAHMPHVVHHNNNNNHQQQHVGGHQRRAEMFERSCHGDNNCERWMFAMRCELCVASNSNAVVYCPTHNQILCDSCDRMIHSHEDAVPPHSRCKLCVICKRPSRRFLIGGCQFNFPPVHPPAAEEIPVTPPTELPQQDINYDYLDDVDDFSWFGR</sequence>
<keyword evidence="1" id="KW-0863">Zinc-finger</keyword>
<dbReference type="Pfam" id="PF00643">
    <property type="entry name" value="zf-B_box"/>
    <property type="match status" value="1"/>
</dbReference>
<protein>
    <submittedName>
        <fullName evidence="3">BBX26</fullName>
    </submittedName>
</protein>
<proteinExistence type="predicted"/>
<name>A0A178WCM1_ARATH</name>
<evidence type="ECO:0000313" key="3">
    <source>
        <dbReference type="EMBL" id="OAP16190.1"/>
    </source>
</evidence>
<organism evidence="3 4">
    <name type="scientific">Arabidopsis thaliana</name>
    <name type="common">Mouse-ear cress</name>
    <dbReference type="NCBI Taxonomy" id="3702"/>
    <lineage>
        <taxon>Eukaryota</taxon>
        <taxon>Viridiplantae</taxon>
        <taxon>Streptophyta</taxon>
        <taxon>Embryophyta</taxon>
        <taxon>Tracheophyta</taxon>
        <taxon>Spermatophyta</taxon>
        <taxon>Magnoliopsida</taxon>
        <taxon>eudicotyledons</taxon>
        <taxon>Gunneridae</taxon>
        <taxon>Pentapetalae</taxon>
        <taxon>rosids</taxon>
        <taxon>malvids</taxon>
        <taxon>Brassicales</taxon>
        <taxon>Brassicaceae</taxon>
        <taxon>Camelineae</taxon>
        <taxon>Arabidopsis</taxon>
    </lineage>
</organism>
<accession>A0A178WCM1</accession>
<dbReference type="GO" id="GO:0008270">
    <property type="term" value="F:zinc ion binding"/>
    <property type="evidence" value="ECO:0007669"/>
    <property type="project" value="UniProtKB-KW"/>
</dbReference>
<evidence type="ECO:0000259" key="2">
    <source>
        <dbReference type="PROSITE" id="PS50119"/>
    </source>
</evidence>
<keyword evidence="1" id="KW-0479">Metal-binding</keyword>
<dbReference type="PANTHER" id="PTHR31717">
    <property type="entry name" value="ZINC FINGER PROTEIN CONSTANS-LIKE 10"/>
    <property type="match status" value="1"/>
</dbReference>
<gene>
    <name evidence="3" type="ordered locus">AXX17_At1g53330</name>
</gene>
<dbReference type="AlphaFoldDB" id="A0A178WCM1"/>
<evidence type="ECO:0000256" key="1">
    <source>
        <dbReference type="PROSITE-ProRule" id="PRU00024"/>
    </source>
</evidence>
<dbReference type="PANTHER" id="PTHR31717:SF54">
    <property type="entry name" value="B-BOX ZINC FINGER FAMILY PROTEIN"/>
    <property type="match status" value="1"/>
</dbReference>
<reference evidence="4" key="1">
    <citation type="journal article" date="2016" name="Proc. Natl. Acad. Sci. U.S.A.">
        <title>Chromosome-level assembly of Arabidopsis thaliana Ler reveals the extent of translocation and inversion polymorphisms.</title>
        <authorList>
            <person name="Zapata L."/>
            <person name="Ding J."/>
            <person name="Willing E.M."/>
            <person name="Hartwig B."/>
            <person name="Bezdan D."/>
            <person name="Jiao W.B."/>
            <person name="Patel V."/>
            <person name="Velikkakam James G."/>
            <person name="Koornneef M."/>
            <person name="Ossowski S."/>
            <person name="Schneeberger K."/>
        </authorList>
    </citation>
    <scope>NUCLEOTIDE SEQUENCE [LARGE SCALE GENOMIC DNA]</scope>
    <source>
        <strain evidence="4">cv. Landsberg erecta</strain>
    </source>
</reference>
<comment type="caution">
    <text evidence="3">The sequence shown here is derived from an EMBL/GenBank/DDBJ whole genome shotgun (WGS) entry which is preliminary data.</text>
</comment>
<dbReference type="Proteomes" id="UP000078284">
    <property type="component" value="Chromosome 1"/>
</dbReference>
<dbReference type="EMBL" id="LUHQ01000001">
    <property type="protein sequence ID" value="OAP16190.1"/>
    <property type="molecule type" value="Genomic_DNA"/>
</dbReference>